<evidence type="ECO:0000313" key="1">
    <source>
        <dbReference type="EMBL" id="MES1920667.1"/>
    </source>
</evidence>
<keyword evidence="2" id="KW-1185">Reference proteome</keyword>
<proteinExistence type="predicted"/>
<reference evidence="1 2" key="1">
    <citation type="journal article" date="2024" name="BMC Biol.">
        <title>Comparative genomics of Ascetosporea gives new insight into the evolutionary basis for animal parasitism in Rhizaria.</title>
        <authorList>
            <person name="Hiltunen Thoren M."/>
            <person name="Onut-Brannstrom I."/>
            <person name="Alfjorden A."/>
            <person name="Peckova H."/>
            <person name="Swords F."/>
            <person name="Hooper C."/>
            <person name="Holzer A.S."/>
            <person name="Bass D."/>
            <person name="Burki F."/>
        </authorList>
    </citation>
    <scope>NUCLEOTIDE SEQUENCE [LARGE SCALE GENOMIC DNA]</scope>
    <source>
        <strain evidence="1">20-A016</strain>
    </source>
</reference>
<dbReference type="EMBL" id="JBDODL010000795">
    <property type="protein sequence ID" value="MES1920667.1"/>
    <property type="molecule type" value="Genomic_DNA"/>
</dbReference>
<organism evidence="1 2">
    <name type="scientific">Bonamia ostreae</name>
    <dbReference type="NCBI Taxonomy" id="126728"/>
    <lineage>
        <taxon>Eukaryota</taxon>
        <taxon>Sar</taxon>
        <taxon>Rhizaria</taxon>
        <taxon>Endomyxa</taxon>
        <taxon>Ascetosporea</taxon>
        <taxon>Haplosporida</taxon>
        <taxon>Bonamia</taxon>
    </lineage>
</organism>
<accession>A0ABV2AM12</accession>
<evidence type="ECO:0000313" key="2">
    <source>
        <dbReference type="Proteomes" id="UP001439008"/>
    </source>
</evidence>
<name>A0ABV2AM12_9EUKA</name>
<protein>
    <submittedName>
        <fullName evidence="1">Uncharacterized protein</fullName>
    </submittedName>
</protein>
<dbReference type="Proteomes" id="UP001439008">
    <property type="component" value="Unassembled WGS sequence"/>
</dbReference>
<sequence>MSLGRKLCRNWLFSRNLKISRLRLSQNRFFCEAKTEKNKDKNINSDKAKEEAKIETKSDKIRKDKIKTIGKFYQALIKKGKFCEYKNRQ</sequence>
<gene>
    <name evidence="1" type="ORF">MHBO_002316</name>
</gene>
<comment type="caution">
    <text evidence="1">The sequence shown here is derived from an EMBL/GenBank/DDBJ whole genome shotgun (WGS) entry which is preliminary data.</text>
</comment>